<evidence type="ECO:0000313" key="1">
    <source>
        <dbReference type="EMBL" id="TDT31347.1"/>
    </source>
</evidence>
<dbReference type="Proteomes" id="UP000295371">
    <property type="component" value="Unassembled WGS sequence"/>
</dbReference>
<protein>
    <submittedName>
        <fullName evidence="1">Uncharacterized protein</fullName>
    </submittedName>
</protein>
<name>A0A4R7J4U5_9ACTN</name>
<sequence>MRAPHFRVEWVRETGMWHASGLAEHGPIMIGATPVGALCAALRMAEMLVADDPRFTDWVEAGSRTHRAIDGGAVAAGSFSAVMAGEWLSSARLWVVWDLKRLPAACINQDPVAAMMGLAQM</sequence>
<organism evidence="1 2">
    <name type="scientific">Naumannella halotolerans</name>
    <dbReference type="NCBI Taxonomy" id="993414"/>
    <lineage>
        <taxon>Bacteria</taxon>
        <taxon>Bacillati</taxon>
        <taxon>Actinomycetota</taxon>
        <taxon>Actinomycetes</taxon>
        <taxon>Propionibacteriales</taxon>
        <taxon>Propionibacteriaceae</taxon>
        <taxon>Naumannella</taxon>
    </lineage>
</organism>
<dbReference type="EMBL" id="SOAW01000002">
    <property type="protein sequence ID" value="TDT31347.1"/>
    <property type="molecule type" value="Genomic_DNA"/>
</dbReference>
<keyword evidence="2" id="KW-1185">Reference proteome</keyword>
<dbReference type="AlphaFoldDB" id="A0A4R7J4U5"/>
<evidence type="ECO:0000313" key="2">
    <source>
        <dbReference type="Proteomes" id="UP000295371"/>
    </source>
</evidence>
<dbReference type="RefSeq" id="WP_133755637.1">
    <property type="nucleotide sequence ID" value="NZ_SOAW01000002.1"/>
</dbReference>
<reference evidence="1 2" key="1">
    <citation type="submission" date="2019-03" db="EMBL/GenBank/DDBJ databases">
        <title>Genomic Encyclopedia of Archaeal and Bacterial Type Strains, Phase II (KMG-II): from individual species to whole genera.</title>
        <authorList>
            <person name="Goeker M."/>
        </authorList>
    </citation>
    <scope>NUCLEOTIDE SEQUENCE [LARGE SCALE GENOMIC DNA]</scope>
    <source>
        <strain evidence="1 2">DSM 24323</strain>
    </source>
</reference>
<gene>
    <name evidence="1" type="ORF">CLV29_2766</name>
</gene>
<proteinExistence type="predicted"/>
<accession>A0A4R7J4U5</accession>
<comment type="caution">
    <text evidence="1">The sequence shown here is derived from an EMBL/GenBank/DDBJ whole genome shotgun (WGS) entry which is preliminary data.</text>
</comment>